<evidence type="ECO:0000256" key="1">
    <source>
        <dbReference type="ARBA" id="ARBA00005695"/>
    </source>
</evidence>
<dbReference type="PIRSF" id="PIRSF002741">
    <property type="entry name" value="MppA"/>
    <property type="match status" value="1"/>
</dbReference>
<sequence>MREEFDEKAEIDMFRHRFARILWALLLALIAAVGLSSCRSAVDAQQGPATGSGPVVRGGELRVGVLGDLSPAKFLQIGTGSLNGHVVANVYDTLITLDHSSPTPRPSLATGWVLAPDGLSLSVDLRRGVTFHDGREFTSSDVQQSLLAYLAGPWKPQFKRTAAAITGYDVTDPHRVVLSFAHPVGNIFDLLDSAPIIDAKTLDGLKAGRTFNGTGPFEFASWTPNSRVTLVRNPDYWGGSPALDKISFVEGNDPKSLYTRLRTGQLDVVDPAGLTSHDQKLATSRYGFRDIEFTGAESEVYVGVNVANPALADRRVRRAIAFAVDRDRIMTDVHQSAGYPVNLPWPKTSPAYNASANRTFTRDVSKARAILAELPPVPPIDLDYSTQGGTSRIVAEIVQSNLKDVGITADLVPNDPTVHASKLIGGEFSGLWILEHAFAQFTPSTLAVSAYPFNAAKNASNFVAADYAAAADSAWKTADPSSPEAIAAYRRLDSVWLNELFLVEIGVVIQHATASPNVRDVGWDRRVQFHFADTSLTNPDRRS</sequence>
<keyword evidence="2" id="KW-0813">Transport</keyword>
<keyword evidence="6" id="KW-1185">Reference proteome</keyword>
<dbReference type="InterPro" id="IPR000914">
    <property type="entry name" value="SBP_5_dom"/>
</dbReference>
<dbReference type="SUPFAM" id="SSF53850">
    <property type="entry name" value="Periplasmic binding protein-like II"/>
    <property type="match status" value="1"/>
</dbReference>
<evidence type="ECO:0000256" key="2">
    <source>
        <dbReference type="ARBA" id="ARBA00022448"/>
    </source>
</evidence>
<dbReference type="PANTHER" id="PTHR30290:SF9">
    <property type="entry name" value="OLIGOPEPTIDE-BINDING PROTEIN APPA"/>
    <property type="match status" value="1"/>
</dbReference>
<dbReference type="EMBL" id="BAOP01000011">
    <property type="protein sequence ID" value="GAC79721.1"/>
    <property type="molecule type" value="Genomic_DNA"/>
</dbReference>
<gene>
    <name evidence="5" type="ORF">GM1_011_01510</name>
</gene>
<dbReference type="eggNOG" id="COG0747">
    <property type="taxonomic scope" value="Bacteria"/>
</dbReference>
<dbReference type="Gene3D" id="3.40.190.10">
    <property type="entry name" value="Periplasmic binding protein-like II"/>
    <property type="match status" value="1"/>
</dbReference>
<evidence type="ECO:0000259" key="4">
    <source>
        <dbReference type="Pfam" id="PF00496"/>
    </source>
</evidence>
<comment type="caution">
    <text evidence="5">The sequence shown here is derived from an EMBL/GenBank/DDBJ whole genome shotgun (WGS) entry which is preliminary data.</text>
</comment>
<accession>M3TE92</accession>
<evidence type="ECO:0000313" key="5">
    <source>
        <dbReference type="EMBL" id="GAC79721.1"/>
    </source>
</evidence>
<dbReference type="GO" id="GO:0015833">
    <property type="term" value="P:peptide transport"/>
    <property type="evidence" value="ECO:0007669"/>
    <property type="project" value="TreeGrafter"/>
</dbReference>
<evidence type="ECO:0000256" key="3">
    <source>
        <dbReference type="ARBA" id="ARBA00022729"/>
    </source>
</evidence>
<dbReference type="GO" id="GO:1904680">
    <property type="term" value="F:peptide transmembrane transporter activity"/>
    <property type="evidence" value="ECO:0007669"/>
    <property type="project" value="TreeGrafter"/>
</dbReference>
<dbReference type="CDD" id="cd00995">
    <property type="entry name" value="PBP2_NikA_DppA_OppA_like"/>
    <property type="match status" value="1"/>
</dbReference>
<dbReference type="Gene3D" id="3.10.105.10">
    <property type="entry name" value="Dipeptide-binding Protein, Domain 3"/>
    <property type="match status" value="1"/>
</dbReference>
<organism evidence="5 6">
    <name type="scientific">Gordonia malaquae NBRC 108250</name>
    <dbReference type="NCBI Taxonomy" id="1223542"/>
    <lineage>
        <taxon>Bacteria</taxon>
        <taxon>Bacillati</taxon>
        <taxon>Actinomycetota</taxon>
        <taxon>Actinomycetes</taxon>
        <taxon>Mycobacteriales</taxon>
        <taxon>Gordoniaceae</taxon>
        <taxon>Gordonia</taxon>
    </lineage>
</organism>
<dbReference type="AlphaFoldDB" id="M3TE92"/>
<keyword evidence="3" id="KW-0732">Signal</keyword>
<dbReference type="InterPro" id="IPR030678">
    <property type="entry name" value="Peptide/Ni-bd"/>
</dbReference>
<dbReference type="Pfam" id="PF00496">
    <property type="entry name" value="SBP_bac_5"/>
    <property type="match status" value="1"/>
</dbReference>
<dbReference type="PANTHER" id="PTHR30290">
    <property type="entry name" value="PERIPLASMIC BINDING COMPONENT OF ABC TRANSPORTER"/>
    <property type="match status" value="1"/>
</dbReference>
<dbReference type="GO" id="GO:0042597">
    <property type="term" value="C:periplasmic space"/>
    <property type="evidence" value="ECO:0007669"/>
    <property type="project" value="UniProtKB-ARBA"/>
</dbReference>
<dbReference type="STRING" id="410332.SAMN04488550_3256"/>
<dbReference type="GO" id="GO:0043190">
    <property type="term" value="C:ATP-binding cassette (ABC) transporter complex"/>
    <property type="evidence" value="ECO:0007669"/>
    <property type="project" value="InterPro"/>
</dbReference>
<dbReference type="Proteomes" id="UP000035009">
    <property type="component" value="Unassembled WGS sequence"/>
</dbReference>
<evidence type="ECO:0000313" key="6">
    <source>
        <dbReference type="Proteomes" id="UP000035009"/>
    </source>
</evidence>
<protein>
    <submittedName>
        <fullName evidence="5">Putative ABC transporter substrate-binding protein</fullName>
    </submittedName>
</protein>
<name>M3TE92_GORML</name>
<feature type="domain" description="Solute-binding protein family 5" evidence="4">
    <location>
        <begin position="104"/>
        <end position="422"/>
    </location>
</feature>
<proteinExistence type="inferred from homology"/>
<dbReference type="InterPro" id="IPR039424">
    <property type="entry name" value="SBP_5"/>
</dbReference>
<reference evidence="5 6" key="1">
    <citation type="submission" date="2013-02" db="EMBL/GenBank/DDBJ databases">
        <title>Whole genome shotgun sequence of Gordonia malaquae NBRC 108250.</title>
        <authorList>
            <person name="Yoshida I."/>
            <person name="Hosoyama A."/>
            <person name="Tsuchikane K."/>
            <person name="Ando Y."/>
            <person name="Baba S."/>
            <person name="Ohji S."/>
            <person name="Hamada M."/>
            <person name="Tamura T."/>
            <person name="Yamazoe A."/>
            <person name="Yamazaki S."/>
            <person name="Fujita N."/>
        </authorList>
    </citation>
    <scope>NUCLEOTIDE SEQUENCE [LARGE SCALE GENOMIC DNA]</scope>
    <source>
        <strain evidence="5 6">NBRC 108250</strain>
    </source>
</reference>
<comment type="similarity">
    <text evidence="1">Belongs to the bacterial solute-binding protein 5 family.</text>
</comment>